<dbReference type="Pfam" id="PF00288">
    <property type="entry name" value="GHMP_kinases_N"/>
    <property type="match status" value="1"/>
</dbReference>
<dbReference type="Gene3D" id="3.30.70.890">
    <property type="entry name" value="GHMP kinase, C-terminal domain"/>
    <property type="match status" value="1"/>
</dbReference>
<name>A0A1I6ER34_9RHOB</name>
<proteinExistence type="predicted"/>
<protein>
    <submittedName>
        <fullName evidence="11">Mevalonate kinase</fullName>
    </submittedName>
</protein>
<keyword evidence="4" id="KW-0547">Nucleotide-binding</keyword>
<dbReference type="PANTHER" id="PTHR43290:SF2">
    <property type="entry name" value="MEVALONATE KINASE"/>
    <property type="match status" value="1"/>
</dbReference>
<evidence type="ECO:0000256" key="4">
    <source>
        <dbReference type="ARBA" id="ARBA00022741"/>
    </source>
</evidence>
<dbReference type="InterPro" id="IPR006204">
    <property type="entry name" value="GHMP_kinase_N_dom"/>
</dbReference>
<evidence type="ECO:0000256" key="5">
    <source>
        <dbReference type="ARBA" id="ARBA00022777"/>
    </source>
</evidence>
<evidence type="ECO:0000313" key="11">
    <source>
        <dbReference type="EMBL" id="SFR20210.1"/>
    </source>
</evidence>
<evidence type="ECO:0000256" key="7">
    <source>
        <dbReference type="ARBA" id="ARBA00022842"/>
    </source>
</evidence>
<evidence type="ECO:0000313" key="12">
    <source>
        <dbReference type="Proteomes" id="UP000199302"/>
    </source>
</evidence>
<dbReference type="GO" id="GO:0005829">
    <property type="term" value="C:cytosol"/>
    <property type="evidence" value="ECO:0007669"/>
    <property type="project" value="TreeGrafter"/>
</dbReference>
<keyword evidence="8" id="KW-0443">Lipid metabolism</keyword>
<evidence type="ECO:0000256" key="6">
    <source>
        <dbReference type="ARBA" id="ARBA00022840"/>
    </source>
</evidence>
<evidence type="ECO:0000259" key="10">
    <source>
        <dbReference type="Pfam" id="PF00288"/>
    </source>
</evidence>
<dbReference type="InterPro" id="IPR020568">
    <property type="entry name" value="Ribosomal_Su5_D2-typ_SF"/>
</dbReference>
<dbReference type="Proteomes" id="UP000199302">
    <property type="component" value="Unassembled WGS sequence"/>
</dbReference>
<keyword evidence="3" id="KW-0808">Transferase</keyword>
<keyword evidence="12" id="KW-1185">Reference proteome</keyword>
<reference evidence="11 12" key="1">
    <citation type="submission" date="2016-10" db="EMBL/GenBank/DDBJ databases">
        <authorList>
            <person name="de Groot N.N."/>
        </authorList>
    </citation>
    <scope>NUCLEOTIDE SEQUENCE [LARGE SCALE GENOMIC DNA]</scope>
    <source>
        <strain evidence="12">KMM 9023,NRIC 0796,JCM 17311,KCTC 23692</strain>
    </source>
</reference>
<keyword evidence="2" id="KW-0444">Lipid biosynthesis</keyword>
<keyword evidence="1" id="KW-0963">Cytoplasm</keyword>
<evidence type="ECO:0000256" key="3">
    <source>
        <dbReference type="ARBA" id="ARBA00022679"/>
    </source>
</evidence>
<comment type="pathway">
    <text evidence="9">Isoprenoid biosynthesis; isopentenyl diphosphate biosynthesis via mevalonate pathway; isopentenyl diphosphate from (R)-mevalonate: step 1/3.</text>
</comment>
<dbReference type="RefSeq" id="WP_092082752.1">
    <property type="nucleotide sequence ID" value="NZ_FOYI01000019.1"/>
</dbReference>
<evidence type="ECO:0000256" key="2">
    <source>
        <dbReference type="ARBA" id="ARBA00022516"/>
    </source>
</evidence>
<organism evidence="11 12">
    <name type="scientific">Poseidonocella sedimentorum</name>
    <dbReference type="NCBI Taxonomy" id="871652"/>
    <lineage>
        <taxon>Bacteria</taxon>
        <taxon>Pseudomonadati</taxon>
        <taxon>Pseudomonadota</taxon>
        <taxon>Alphaproteobacteria</taxon>
        <taxon>Rhodobacterales</taxon>
        <taxon>Roseobacteraceae</taxon>
        <taxon>Poseidonocella</taxon>
    </lineage>
</organism>
<evidence type="ECO:0000256" key="8">
    <source>
        <dbReference type="ARBA" id="ARBA00023098"/>
    </source>
</evidence>
<keyword evidence="6" id="KW-0067">ATP-binding</keyword>
<accession>A0A1I6ER34</accession>
<dbReference type="UniPathway" id="UPA00057">
    <property type="reaction ID" value="UER00098"/>
</dbReference>
<keyword evidence="5 11" id="KW-0418">Kinase</keyword>
<dbReference type="PANTHER" id="PTHR43290">
    <property type="entry name" value="MEVALONATE KINASE"/>
    <property type="match status" value="1"/>
</dbReference>
<dbReference type="GO" id="GO:0005524">
    <property type="term" value="F:ATP binding"/>
    <property type="evidence" value="ECO:0007669"/>
    <property type="project" value="UniProtKB-KW"/>
</dbReference>
<keyword evidence="7" id="KW-0460">Magnesium</keyword>
<dbReference type="EMBL" id="FOYI01000019">
    <property type="protein sequence ID" value="SFR20210.1"/>
    <property type="molecule type" value="Genomic_DNA"/>
</dbReference>
<dbReference type="GO" id="GO:0004496">
    <property type="term" value="F:mevalonate kinase activity"/>
    <property type="evidence" value="ECO:0007669"/>
    <property type="project" value="InterPro"/>
</dbReference>
<dbReference type="Gene3D" id="3.30.230.10">
    <property type="match status" value="1"/>
</dbReference>
<dbReference type="AlphaFoldDB" id="A0A1I6ER34"/>
<gene>
    <name evidence="11" type="ORF">SAMN04515673_11932</name>
</gene>
<dbReference type="STRING" id="871652.SAMN04515673_11932"/>
<dbReference type="InterPro" id="IPR036554">
    <property type="entry name" value="GHMP_kinase_C_sf"/>
</dbReference>
<dbReference type="SUPFAM" id="SSF54211">
    <property type="entry name" value="Ribosomal protein S5 domain 2-like"/>
    <property type="match status" value="1"/>
</dbReference>
<dbReference type="SUPFAM" id="SSF55060">
    <property type="entry name" value="GHMP Kinase, C-terminal domain"/>
    <property type="match status" value="1"/>
</dbReference>
<feature type="domain" description="GHMP kinase N-terminal" evidence="10">
    <location>
        <begin position="136"/>
        <end position="203"/>
    </location>
</feature>
<dbReference type="InterPro" id="IPR014721">
    <property type="entry name" value="Ribsml_uS5_D2-typ_fold_subgr"/>
</dbReference>
<dbReference type="GO" id="GO:0019287">
    <property type="term" value="P:isopentenyl diphosphate biosynthetic process, mevalonate pathway"/>
    <property type="evidence" value="ECO:0007669"/>
    <property type="project" value="UniProtKB-UniPathway"/>
</dbReference>
<dbReference type="PRINTS" id="PR00959">
    <property type="entry name" value="MEVGALKINASE"/>
</dbReference>
<sequence>MSTSATTSTAPPEPARAHAPGKLILSGEHSVLYGAPALAVAIAQYTEVWFKPMDLAEGLRTAFDDLSSGAFYPFRLLTKFKGSLDRRFEQFRRGELDVQNILTHPDDLAVYALASLLQEGPTPGLGAVHHLPHPGQLGSHSALPRGAGFGSSAAAIAAVTVLFETLLDRPKTAPERVARVRFCERLQHGQAGPIDAATVVHGGLVRAQDGAVSPAEIAEGHSLLRGDGWYWVLHGLPASTTGDCVSHVRRHHGSDAPLWADFAACTAAFADALAEGRAPLGEITANQRLLERIGVVPEGTSRFIGAVEAAGGAAKLCGAGSVAGPHGGAVLVRLGDPEAMRALMARQPELRWSPLRVAPTGAAPGPAPREAEA</sequence>
<evidence type="ECO:0000256" key="1">
    <source>
        <dbReference type="ARBA" id="ARBA00022490"/>
    </source>
</evidence>
<evidence type="ECO:0000256" key="9">
    <source>
        <dbReference type="ARBA" id="ARBA00029438"/>
    </source>
</evidence>
<dbReference type="OrthoDB" id="9764892at2"/>
<dbReference type="InterPro" id="IPR006205">
    <property type="entry name" value="Mev_gal_kin"/>
</dbReference>